<evidence type="ECO:0000256" key="1">
    <source>
        <dbReference type="ARBA" id="ARBA00004123"/>
    </source>
</evidence>
<evidence type="ECO:0000313" key="8">
    <source>
        <dbReference type="EMBL" id="EKM57906.1"/>
    </source>
</evidence>
<evidence type="ECO:0000256" key="3">
    <source>
        <dbReference type="ARBA" id="ARBA00022771"/>
    </source>
</evidence>
<keyword evidence="2" id="KW-0479">Metal-binding</keyword>
<proteinExistence type="predicted"/>
<dbReference type="GO" id="GO:0003676">
    <property type="term" value="F:nucleic acid binding"/>
    <property type="evidence" value="ECO:0007669"/>
    <property type="project" value="InterPro"/>
</dbReference>
<dbReference type="GO" id="GO:0005681">
    <property type="term" value="C:spliceosomal complex"/>
    <property type="evidence" value="ECO:0007669"/>
    <property type="project" value="InterPro"/>
</dbReference>
<evidence type="ECO:0000313" key="9">
    <source>
        <dbReference type="Proteomes" id="UP000008370"/>
    </source>
</evidence>
<dbReference type="KEGG" id="pco:PHACADRAFT_58526"/>
<keyword evidence="6" id="KW-0539">Nucleus</keyword>
<dbReference type="PANTHER" id="PTHR13278:SF0">
    <property type="entry name" value="ZINC FINGER PROTEIN 830"/>
    <property type="match status" value="1"/>
</dbReference>
<feature type="non-terminal residue" evidence="8">
    <location>
        <position position="180"/>
    </location>
</feature>
<dbReference type="GO" id="GO:0033260">
    <property type="term" value="P:nuclear DNA replication"/>
    <property type="evidence" value="ECO:0007669"/>
    <property type="project" value="TreeGrafter"/>
</dbReference>
<dbReference type="PANTHER" id="PTHR13278">
    <property type="entry name" value="ZINC FINGER PROTEIN 830"/>
    <property type="match status" value="1"/>
</dbReference>
<keyword evidence="5" id="KW-0175">Coiled coil</keyword>
<accession>K5V5I3</accession>
<feature type="compositionally biased region" description="Low complexity" evidence="7">
    <location>
        <begin position="155"/>
        <end position="166"/>
    </location>
</feature>
<organism evidence="8 9">
    <name type="scientific">Phanerochaete carnosa (strain HHB-10118-sp)</name>
    <name type="common">White-rot fungus</name>
    <name type="synonym">Peniophora carnosa</name>
    <dbReference type="NCBI Taxonomy" id="650164"/>
    <lineage>
        <taxon>Eukaryota</taxon>
        <taxon>Fungi</taxon>
        <taxon>Dikarya</taxon>
        <taxon>Basidiomycota</taxon>
        <taxon>Agaricomycotina</taxon>
        <taxon>Agaricomycetes</taxon>
        <taxon>Polyporales</taxon>
        <taxon>Phanerochaetaceae</taxon>
        <taxon>Phanerochaete</taxon>
    </lineage>
</organism>
<dbReference type="RefSeq" id="XP_007393247.1">
    <property type="nucleotide sequence ID" value="XM_007393185.1"/>
</dbReference>
<evidence type="ECO:0000256" key="7">
    <source>
        <dbReference type="SAM" id="MobiDB-lite"/>
    </source>
</evidence>
<keyword evidence="9" id="KW-1185">Reference proteome</keyword>
<keyword evidence="4" id="KW-0862">Zinc</keyword>
<dbReference type="HOGENOM" id="CLU_1499815_0_0_1"/>
<dbReference type="Proteomes" id="UP000008370">
    <property type="component" value="Unassembled WGS sequence"/>
</dbReference>
<evidence type="ECO:0000256" key="6">
    <source>
        <dbReference type="ARBA" id="ARBA00023242"/>
    </source>
</evidence>
<feature type="compositionally biased region" description="Basic and acidic residues" evidence="7">
    <location>
        <begin position="64"/>
        <end position="81"/>
    </location>
</feature>
<feature type="compositionally biased region" description="Basic and acidic residues" evidence="7">
    <location>
        <begin position="94"/>
        <end position="116"/>
    </location>
</feature>
<evidence type="ECO:0000256" key="5">
    <source>
        <dbReference type="ARBA" id="ARBA00023054"/>
    </source>
</evidence>
<comment type="subcellular location">
    <subcellularLocation>
        <location evidence="1">Nucleus</location>
    </subcellularLocation>
</comment>
<dbReference type="STRING" id="650164.K5V5I3"/>
<dbReference type="GO" id="GO:0044773">
    <property type="term" value="P:mitotic DNA damage checkpoint signaling"/>
    <property type="evidence" value="ECO:0007669"/>
    <property type="project" value="TreeGrafter"/>
</dbReference>
<evidence type="ECO:0000256" key="4">
    <source>
        <dbReference type="ARBA" id="ARBA00022833"/>
    </source>
</evidence>
<feature type="region of interest" description="Disordered" evidence="7">
    <location>
        <begin position="64"/>
        <end position="166"/>
    </location>
</feature>
<dbReference type="OrthoDB" id="77607at2759"/>
<evidence type="ECO:0000256" key="2">
    <source>
        <dbReference type="ARBA" id="ARBA00022723"/>
    </source>
</evidence>
<dbReference type="GO" id="GO:0008270">
    <property type="term" value="F:zinc ion binding"/>
    <property type="evidence" value="ECO:0007669"/>
    <property type="project" value="UniProtKB-KW"/>
</dbReference>
<sequence length="180" mass="20147">MSDIRALLKAKREGARVSHPLASYTSSGHLRCIACETIVKHASSWEGHVGSKAHRVNAARLREEEQKRAVHTQREREEVVAHAKRKAKEQEEEGERKEDRALAENKKRRLYEEHTQHPLPTRESSGFPADFFSDASKAPPPPSYDREDSEGEVIAAPSAASAGSNAVDLEWEAFQQDVLN</sequence>
<dbReference type="InterPro" id="IPR036236">
    <property type="entry name" value="Znf_C2H2_sf"/>
</dbReference>
<protein>
    <submittedName>
        <fullName evidence="8">Uncharacterized protein</fullName>
    </submittedName>
</protein>
<dbReference type="SUPFAM" id="SSF57667">
    <property type="entry name" value="beta-beta-alpha zinc fingers"/>
    <property type="match status" value="1"/>
</dbReference>
<dbReference type="InParanoid" id="K5V5I3"/>
<name>K5V5I3_PHACS</name>
<dbReference type="InterPro" id="IPR040050">
    <property type="entry name" value="ZNF830-like"/>
</dbReference>
<reference evidence="8 9" key="1">
    <citation type="journal article" date="2012" name="BMC Genomics">
        <title>Comparative genomics of the white-rot fungi, Phanerochaete carnosa and P. chrysosporium, to elucidate the genetic basis of the distinct wood types they colonize.</title>
        <authorList>
            <person name="Suzuki H."/>
            <person name="MacDonald J."/>
            <person name="Syed K."/>
            <person name="Salamov A."/>
            <person name="Hori C."/>
            <person name="Aerts A."/>
            <person name="Henrissat B."/>
            <person name="Wiebenga A."/>
            <person name="vanKuyk P.A."/>
            <person name="Barry K."/>
            <person name="Lindquist E."/>
            <person name="LaButti K."/>
            <person name="Lapidus A."/>
            <person name="Lucas S."/>
            <person name="Coutinho P."/>
            <person name="Gong Y."/>
            <person name="Samejima M."/>
            <person name="Mahadevan R."/>
            <person name="Abou-Zaid M."/>
            <person name="de Vries R.P."/>
            <person name="Igarashi K."/>
            <person name="Yadav J.S."/>
            <person name="Grigoriev I.V."/>
            <person name="Master E.R."/>
        </authorList>
    </citation>
    <scope>NUCLEOTIDE SEQUENCE [LARGE SCALE GENOMIC DNA]</scope>
    <source>
        <strain evidence="8 9">HHB-10118-sp</strain>
    </source>
</reference>
<gene>
    <name evidence="8" type="ORF">PHACADRAFT_58526</name>
</gene>
<dbReference type="EMBL" id="JH930470">
    <property type="protein sequence ID" value="EKM57906.1"/>
    <property type="molecule type" value="Genomic_DNA"/>
</dbReference>
<dbReference type="AlphaFoldDB" id="K5V5I3"/>
<keyword evidence="3" id="KW-0863">Zinc-finger</keyword>
<dbReference type="GO" id="GO:0033314">
    <property type="term" value="P:mitotic DNA replication checkpoint signaling"/>
    <property type="evidence" value="ECO:0007669"/>
    <property type="project" value="TreeGrafter"/>
</dbReference>
<dbReference type="GeneID" id="18920105"/>